<dbReference type="GO" id="GO:0051782">
    <property type="term" value="P:negative regulation of cell division"/>
    <property type="evidence" value="ECO:0007669"/>
    <property type="project" value="TreeGrafter"/>
</dbReference>
<dbReference type="GO" id="GO:0005829">
    <property type="term" value="C:cytosol"/>
    <property type="evidence" value="ECO:0007669"/>
    <property type="project" value="TreeGrafter"/>
</dbReference>
<evidence type="ECO:0000256" key="3">
    <source>
        <dbReference type="ARBA" id="ARBA00022618"/>
    </source>
</evidence>
<dbReference type="InterPro" id="IPR025669">
    <property type="entry name" value="AAA_dom"/>
</dbReference>
<keyword evidence="4 10" id="KW-0547">Nucleotide-binding</keyword>
<dbReference type="PANTHER" id="PTHR43384:SF6">
    <property type="entry name" value="SEPTUM SITE-DETERMINING PROTEIN MIND HOMOLOG, CHLOROPLASTIC"/>
    <property type="match status" value="1"/>
</dbReference>
<dbReference type="Pfam" id="PF13614">
    <property type="entry name" value="AAA_31"/>
    <property type="match status" value="1"/>
</dbReference>
<gene>
    <name evidence="12" type="primary">minD</name>
    <name evidence="12" type="ORF">H8706_00660</name>
</gene>
<dbReference type="SUPFAM" id="SSF52540">
    <property type="entry name" value="P-loop containing nucleoside triphosphate hydrolases"/>
    <property type="match status" value="1"/>
</dbReference>
<evidence type="ECO:0000256" key="4">
    <source>
        <dbReference type="ARBA" id="ARBA00022741"/>
    </source>
</evidence>
<dbReference type="GO" id="GO:0000917">
    <property type="term" value="P:division septum assembly"/>
    <property type="evidence" value="ECO:0007669"/>
    <property type="project" value="UniProtKB-KW"/>
</dbReference>
<dbReference type="InterPro" id="IPR010223">
    <property type="entry name" value="MinD"/>
</dbReference>
<evidence type="ECO:0000256" key="5">
    <source>
        <dbReference type="ARBA" id="ARBA00022840"/>
    </source>
</evidence>
<protein>
    <recommendedName>
        <fullName evidence="2">Septum site-determining protein MinD</fullName>
    </recommendedName>
    <alternativeName>
        <fullName evidence="9">Cell division inhibitor MinD</fullName>
    </alternativeName>
</protein>
<dbReference type="GO" id="GO:0016887">
    <property type="term" value="F:ATP hydrolysis activity"/>
    <property type="evidence" value="ECO:0007669"/>
    <property type="project" value="InterPro"/>
</dbReference>
<evidence type="ECO:0000256" key="1">
    <source>
        <dbReference type="ARBA" id="ARBA00010257"/>
    </source>
</evidence>
<dbReference type="PIRSF" id="PIRSF003092">
    <property type="entry name" value="MinD"/>
    <property type="match status" value="1"/>
</dbReference>
<evidence type="ECO:0000256" key="2">
    <source>
        <dbReference type="ARBA" id="ARBA00016887"/>
    </source>
</evidence>
<comment type="similarity">
    <text evidence="1">Belongs to the ParA family. MinD subfamily.</text>
</comment>
<reference evidence="12" key="1">
    <citation type="submission" date="2020-08" db="EMBL/GenBank/DDBJ databases">
        <title>Genome public.</title>
        <authorList>
            <person name="Liu C."/>
            <person name="Sun Q."/>
        </authorList>
    </citation>
    <scope>NUCLEOTIDE SEQUENCE</scope>
    <source>
        <strain evidence="12">NSJ-50</strain>
    </source>
</reference>
<dbReference type="NCBIfam" id="TIGR01968">
    <property type="entry name" value="minD_bact"/>
    <property type="match status" value="1"/>
</dbReference>
<evidence type="ECO:0000256" key="6">
    <source>
        <dbReference type="ARBA" id="ARBA00023210"/>
    </source>
</evidence>
<accession>A0A926IRW8</accession>
<evidence type="ECO:0000256" key="8">
    <source>
        <dbReference type="ARBA" id="ARBA00025436"/>
    </source>
</evidence>
<feature type="binding site" evidence="10">
    <location>
        <begin position="11"/>
        <end position="18"/>
    </location>
    <ligand>
        <name>ATP</name>
        <dbReference type="ChEBI" id="CHEBI:30616"/>
    </ligand>
</feature>
<dbReference type="Gene3D" id="3.40.50.300">
    <property type="entry name" value="P-loop containing nucleotide triphosphate hydrolases"/>
    <property type="match status" value="1"/>
</dbReference>
<evidence type="ECO:0000313" key="13">
    <source>
        <dbReference type="Proteomes" id="UP000647416"/>
    </source>
</evidence>
<keyword evidence="6" id="KW-0717">Septation</keyword>
<feature type="domain" description="AAA" evidence="11">
    <location>
        <begin position="4"/>
        <end position="162"/>
    </location>
</feature>
<dbReference type="AlphaFoldDB" id="A0A926IRW8"/>
<comment type="caution">
    <text evidence="12">The sequence shown here is derived from an EMBL/GenBank/DDBJ whole genome shotgun (WGS) entry which is preliminary data.</text>
</comment>
<keyword evidence="13" id="KW-1185">Reference proteome</keyword>
<dbReference type="Proteomes" id="UP000647416">
    <property type="component" value="Unassembled WGS sequence"/>
</dbReference>
<dbReference type="EMBL" id="JACRTE010000001">
    <property type="protein sequence ID" value="MBC8595381.1"/>
    <property type="molecule type" value="Genomic_DNA"/>
</dbReference>
<name>A0A926IRW8_9FIRM</name>
<keyword evidence="3" id="KW-0132">Cell division</keyword>
<dbReference type="InterPro" id="IPR050625">
    <property type="entry name" value="ParA/MinD_ATPase"/>
</dbReference>
<keyword evidence="7" id="KW-0131">Cell cycle</keyword>
<dbReference type="InterPro" id="IPR027417">
    <property type="entry name" value="P-loop_NTPase"/>
</dbReference>
<evidence type="ECO:0000259" key="11">
    <source>
        <dbReference type="Pfam" id="PF13614"/>
    </source>
</evidence>
<evidence type="ECO:0000256" key="7">
    <source>
        <dbReference type="ARBA" id="ARBA00023306"/>
    </source>
</evidence>
<evidence type="ECO:0000313" key="12">
    <source>
        <dbReference type="EMBL" id="MBC8595381.1"/>
    </source>
</evidence>
<evidence type="ECO:0000256" key="9">
    <source>
        <dbReference type="ARBA" id="ARBA00032845"/>
    </source>
</evidence>
<dbReference type="RefSeq" id="WP_178348422.1">
    <property type="nucleotide sequence ID" value="NZ_JACRTE010000001.1"/>
</dbReference>
<comment type="function">
    <text evidence="8">ATPase required for the correct placement of the division site. Cell division inhibitors MinC and MinD act in concert to form an inhibitor capable of blocking formation of the polar Z ring septums. Rapidly oscillates between the poles of the cell to destabilize FtsZ filaments that have formed before they mature into polar Z rings.</text>
</comment>
<dbReference type="InterPro" id="IPR025501">
    <property type="entry name" value="MinD_FleN"/>
</dbReference>
<evidence type="ECO:0000256" key="10">
    <source>
        <dbReference type="PIRSR" id="PIRSR003092-1"/>
    </source>
</evidence>
<organism evidence="12 13">
    <name type="scientific">Qingrenia yutianensis</name>
    <dbReference type="NCBI Taxonomy" id="2763676"/>
    <lineage>
        <taxon>Bacteria</taxon>
        <taxon>Bacillati</taxon>
        <taxon>Bacillota</taxon>
        <taxon>Clostridia</taxon>
        <taxon>Eubacteriales</taxon>
        <taxon>Oscillospiraceae</taxon>
        <taxon>Qingrenia</taxon>
    </lineage>
</organism>
<proteinExistence type="inferred from homology"/>
<keyword evidence="5 10" id="KW-0067">ATP-binding</keyword>
<sequence length="256" mass="27995">MGEVYVITSGKGGVGKTTAAANIGIGLSLEGKSVILIDTDIGLRNLDIAVGLENEIVYDLVDVVNGDCELKQAVVVNRNQKGLAVLPAAQTKNQQAVTGEQMKKLCSELKNIFDYVIIDCPAGVDYGFETAICAADKAIVVTTPDLSSMRDADKAIERLYEMQIEDVKLIINKIYPKLMGVQLPYADEVLEYLRINLLGIIPEDIKLVIASNASKAVVTDEKSLSGEAFRNIVKRIQGQYVPIIDFDCKRKIKRFL</sequence>
<dbReference type="PANTHER" id="PTHR43384">
    <property type="entry name" value="SEPTUM SITE-DETERMINING PROTEIN MIND HOMOLOG, CHLOROPLASTIC-RELATED"/>
    <property type="match status" value="1"/>
</dbReference>
<dbReference type="CDD" id="cd02036">
    <property type="entry name" value="MinD"/>
    <property type="match status" value="1"/>
</dbReference>
<dbReference type="GO" id="GO:0005524">
    <property type="term" value="F:ATP binding"/>
    <property type="evidence" value="ECO:0007669"/>
    <property type="project" value="UniProtKB-KW"/>
</dbReference>
<dbReference type="GO" id="GO:0009898">
    <property type="term" value="C:cytoplasmic side of plasma membrane"/>
    <property type="evidence" value="ECO:0007669"/>
    <property type="project" value="TreeGrafter"/>
</dbReference>